<protein>
    <submittedName>
        <fullName evidence="1">Uncharacterized protein</fullName>
    </submittedName>
</protein>
<evidence type="ECO:0000313" key="2">
    <source>
        <dbReference type="Proteomes" id="UP000237466"/>
    </source>
</evidence>
<dbReference type="AlphaFoldDB" id="A0A2S3R1F7"/>
<dbReference type="EMBL" id="PDGH01000101">
    <property type="protein sequence ID" value="POB46933.1"/>
    <property type="molecule type" value="Genomic_DNA"/>
</dbReference>
<reference evidence="1 2" key="1">
    <citation type="journal article" date="2018" name="Front. Microbiol.">
        <title>Phylogeny of Vibrio vulnificus from the Analysis of the Core-Genome: Implications for Intra-Species Taxonomy.</title>
        <authorList>
            <person name="Roig F.J."/>
            <person name="Gonzalez-Candelas F."/>
            <person name="Sanjuan E."/>
            <person name="Fouz B."/>
            <person name="Feil E.J."/>
            <person name="Llorens C."/>
            <person name="Baker-Austin C."/>
            <person name="Oliver J.D."/>
            <person name="Danin-Poleg Y."/>
            <person name="Gibas C.J."/>
            <person name="Kashi Y."/>
            <person name="Gulig P.A."/>
            <person name="Morrison S.S."/>
            <person name="Amaro C."/>
        </authorList>
    </citation>
    <scope>NUCLEOTIDE SEQUENCE [LARGE SCALE GENOMIC DNA]</scope>
    <source>
        <strain evidence="1 2">CECT4608</strain>
    </source>
</reference>
<organism evidence="1 2">
    <name type="scientific">Vibrio vulnificus</name>
    <dbReference type="NCBI Taxonomy" id="672"/>
    <lineage>
        <taxon>Bacteria</taxon>
        <taxon>Pseudomonadati</taxon>
        <taxon>Pseudomonadota</taxon>
        <taxon>Gammaproteobacteria</taxon>
        <taxon>Vibrionales</taxon>
        <taxon>Vibrionaceae</taxon>
        <taxon>Vibrio</taxon>
    </lineage>
</organism>
<accession>A0A2S3R1F7</accession>
<sequence length="380" mass="42987">MILPTPKMARLSAISLSKSIKIPETDARQVIALLFNFNSWNNLIKGLPATQPQVEPTALHSTHQFMAEKLSEMVGVDNGPAIYELIKSISPFGKKPKAYRVDIEAMQNDDNTILDFNEMREMAGMMGEGDFEENMMSFLSDMMGRSDDPAAQRLSEELKNTSLNDFQNRMRISHPIDPLTYANIFEGVLEWDMPPFEGDDIRDDNVLGEPCFTWLDQHEEEHPVFVNSLVVSPGDSKDKMFFTVLDMISEGYDEEFEKPILLFGNPVFKTIDEKRFSVIGVWNNGDGWRWLFLSKLKPWEQLSAFPDSLIDGLQNSLDDPAPPAELAEFTVNDKYPASLVYHTIAKPTEEPKFNEGGVGASFTIEERYIVGGVTGWQSYM</sequence>
<evidence type="ECO:0000313" key="1">
    <source>
        <dbReference type="EMBL" id="POB46933.1"/>
    </source>
</evidence>
<gene>
    <name evidence="1" type="ORF">CRN52_12705</name>
</gene>
<comment type="caution">
    <text evidence="1">The sequence shown here is derived from an EMBL/GenBank/DDBJ whole genome shotgun (WGS) entry which is preliminary data.</text>
</comment>
<name>A0A2S3R1F7_VIBVL</name>
<dbReference type="Proteomes" id="UP000237466">
    <property type="component" value="Unassembled WGS sequence"/>
</dbReference>
<dbReference type="RefSeq" id="WP_103200466.1">
    <property type="nucleotide sequence ID" value="NZ_PDGH01000101.1"/>
</dbReference>
<proteinExistence type="predicted"/>